<accession>A0A183IEC5</accession>
<dbReference type="GO" id="GO:0005819">
    <property type="term" value="C:spindle"/>
    <property type="evidence" value="ECO:0007669"/>
    <property type="project" value="TreeGrafter"/>
</dbReference>
<dbReference type="InterPro" id="IPR039269">
    <property type="entry name" value="ANKFN1"/>
</dbReference>
<feature type="domain" description="Ras-associating" evidence="1">
    <location>
        <begin position="493"/>
        <end position="593"/>
    </location>
</feature>
<dbReference type="PANTHER" id="PTHR21437:SF1">
    <property type="entry name" value="WIDE AWAKE"/>
    <property type="match status" value="1"/>
</dbReference>
<reference evidence="2 3" key="2">
    <citation type="submission" date="2018-11" db="EMBL/GenBank/DDBJ databases">
        <authorList>
            <consortium name="Pathogen Informatics"/>
        </authorList>
    </citation>
    <scope>NUCLEOTIDE SEQUENCE [LARGE SCALE GENOMIC DNA]</scope>
</reference>
<dbReference type="WBParaSite" id="SBAD_0000206501-mRNA-1">
    <property type="protein sequence ID" value="SBAD_0000206501-mRNA-1"/>
    <property type="gene ID" value="SBAD_0000206501"/>
</dbReference>
<keyword evidence="3" id="KW-1185">Reference proteome</keyword>
<dbReference type="GO" id="GO:0061172">
    <property type="term" value="P:regulation of establishment of bipolar cell polarity"/>
    <property type="evidence" value="ECO:0007669"/>
    <property type="project" value="TreeGrafter"/>
</dbReference>
<dbReference type="InterPro" id="IPR000159">
    <property type="entry name" value="RA_dom"/>
</dbReference>
<evidence type="ECO:0000259" key="1">
    <source>
        <dbReference type="PROSITE" id="PS50200"/>
    </source>
</evidence>
<dbReference type="Gene3D" id="3.10.20.90">
    <property type="entry name" value="Phosphatidylinositol 3-kinase Catalytic Subunit, Chain A, domain 1"/>
    <property type="match status" value="1"/>
</dbReference>
<dbReference type="GO" id="GO:0007165">
    <property type="term" value="P:signal transduction"/>
    <property type="evidence" value="ECO:0007669"/>
    <property type="project" value="InterPro"/>
</dbReference>
<protein>
    <submittedName>
        <fullName evidence="4">Ras-associating domain-containing protein</fullName>
    </submittedName>
</protein>
<proteinExistence type="predicted"/>
<reference evidence="4" key="1">
    <citation type="submission" date="2016-06" db="UniProtKB">
        <authorList>
            <consortium name="WormBaseParasite"/>
        </authorList>
    </citation>
    <scope>IDENTIFICATION</scope>
</reference>
<dbReference type="PROSITE" id="PS50200">
    <property type="entry name" value="RA"/>
    <property type="match status" value="1"/>
</dbReference>
<evidence type="ECO:0000313" key="3">
    <source>
        <dbReference type="Proteomes" id="UP000270296"/>
    </source>
</evidence>
<dbReference type="CDD" id="cd17117">
    <property type="entry name" value="RA_ANKFN1_like"/>
    <property type="match status" value="1"/>
</dbReference>
<evidence type="ECO:0000313" key="4">
    <source>
        <dbReference type="WBParaSite" id="SBAD_0000206501-mRNA-1"/>
    </source>
</evidence>
<dbReference type="GO" id="GO:0000132">
    <property type="term" value="P:establishment of mitotic spindle orientation"/>
    <property type="evidence" value="ECO:0007669"/>
    <property type="project" value="TreeGrafter"/>
</dbReference>
<evidence type="ECO:0000313" key="2">
    <source>
        <dbReference type="EMBL" id="VDO96071.1"/>
    </source>
</evidence>
<gene>
    <name evidence="2" type="ORF">SBAD_LOCUS1969</name>
</gene>
<name>A0A183IEC5_9BILA</name>
<dbReference type="EMBL" id="UZAM01007028">
    <property type="protein sequence ID" value="VDO96071.1"/>
    <property type="molecule type" value="Genomic_DNA"/>
</dbReference>
<organism evidence="4">
    <name type="scientific">Soboliphyme baturini</name>
    <dbReference type="NCBI Taxonomy" id="241478"/>
    <lineage>
        <taxon>Eukaryota</taxon>
        <taxon>Metazoa</taxon>
        <taxon>Ecdysozoa</taxon>
        <taxon>Nematoda</taxon>
        <taxon>Enoplea</taxon>
        <taxon>Dorylaimia</taxon>
        <taxon>Dioctophymatida</taxon>
        <taxon>Dioctophymatoidea</taxon>
        <taxon>Soboliphymatidae</taxon>
        <taxon>Soboliphyme</taxon>
    </lineage>
</organism>
<dbReference type="OrthoDB" id="2428204at2759"/>
<dbReference type="AlphaFoldDB" id="A0A183IEC5"/>
<dbReference type="PANTHER" id="PTHR21437">
    <property type="entry name" value="WIDE AWAKE"/>
    <property type="match status" value="1"/>
</dbReference>
<dbReference type="Proteomes" id="UP000270296">
    <property type="component" value="Unassembled WGS sequence"/>
</dbReference>
<sequence length="606" mass="69075">MWHIFKGCWSFTQRRRKLHSKRSFSRTTNFRKIFGGAAKFESLGVYLATILYKDEKVLCTLDDQIPVIQVDDNIPGSFMSDFLWFFKVLDITFILFLSSLLSNFSSLSLRIKLMEAAVTMKMALGVEQLGSVHYLPLRFTSGVTIIWTPICKFMKKQMCTMQMNLLDYLNYYETVRTHLANGLYIGYVKLHTSVNHIDVVVPENLPSILPFVYIRENPHVSKEEWEWLHLLNSHGTNATKPTIAQLTFQWAVVSAAKILLNDLGVADTEIPVHRLYVMEVIEINEKISFILLLPSRAEICTAPGQEAVWENQRGRLNPVILLLVHLCTYHPEFISRCSRISIFLELFGSTIQQLQREVTTLCLLTMESETRDKVNEVLALQNRLEKLWQSSRWLSTVVATSRSKHLSSGLSLDVLFNYSVLQRVSKESNITGASLQRRVFSIRQRTSGRSKSSSCTKLDKPKVEFKVPSVKRHQSVLSLTTDPKEEQKESSITGILRVYAAYPCGLTKGTNVKLQVSSKTTSREIVNTVVKRLNKEVVARKLKSPIFEGSKLDSLCLVVVIGSRERCLRDDFHPLLLQNPWTKGKLLVRQRNDPLAALECGNEAEV</sequence>